<reference evidence="4 5" key="1">
    <citation type="submission" date="2016-07" db="EMBL/GenBank/DDBJ databases">
        <title>Pervasive Adenine N6-methylation of Active Genes in Fungi.</title>
        <authorList>
            <consortium name="DOE Joint Genome Institute"/>
            <person name="Mondo S.J."/>
            <person name="Dannebaum R.O."/>
            <person name="Kuo R.C."/>
            <person name="Labutti K."/>
            <person name="Haridas S."/>
            <person name="Kuo A."/>
            <person name="Salamov A."/>
            <person name="Ahrendt S.R."/>
            <person name="Lipzen A."/>
            <person name="Sullivan W."/>
            <person name="Andreopoulos W.B."/>
            <person name="Clum A."/>
            <person name="Lindquist E."/>
            <person name="Daum C."/>
            <person name="Ramamoorthy G.K."/>
            <person name="Gryganskyi A."/>
            <person name="Culley D."/>
            <person name="Magnuson J.K."/>
            <person name="James T.Y."/>
            <person name="O'Malley M.A."/>
            <person name="Stajich J.E."/>
            <person name="Spatafora J.W."/>
            <person name="Visel A."/>
            <person name="Grigoriev I.V."/>
        </authorList>
    </citation>
    <scope>NUCLEOTIDE SEQUENCE [LARGE SCALE GENOMIC DNA]</scope>
    <source>
        <strain evidence="4 5">68-887.2</strain>
    </source>
</reference>
<sequence>MSGPLGNIPGMFFDTSRNKYFPIPRATLPVPRSNLREMGIEPLMPTTECVESVQSGKKRLKIGHASSSFLVQAGPSRRRVRVVHRGRDWERDSVHRTHFASLREEGKHKLSHCLGERVTSYKSMAKGSYYATTDHGRVILNRGEGTVHVVTVCAHALVALHADIARMTFLAIAAGPEPHVHHFRRDPASGDHFSMDHTDLDLPHGNLYSSSSYDDTCAIAAEKSIIVVKYDQAPRVEQKRHLTSDPLCLHQAEPNILYAGLRSSAILMQDLRVHPQSSRPTMTMPSGKAMVGVKRLRDSAVPWGLVASAMDHQLCIFDVRYGKSPLRELQGHVNNYQQYLGLATSPDGRFVFAGGSDHRVRCWDTITGQVIEPAPQRYGNPLQKSFEHRVQILDVRDDLGLDVVDKGELQRFGRYT</sequence>
<dbReference type="EMBL" id="MCFC01000047">
    <property type="protein sequence ID" value="ORY26498.1"/>
    <property type="molecule type" value="Genomic_DNA"/>
</dbReference>
<accession>A0A1Y2AV78</accession>
<comment type="caution">
    <text evidence="4">The sequence shown here is derived from an EMBL/GenBank/DDBJ whole genome shotgun (WGS) entry which is preliminary data.</text>
</comment>
<dbReference type="AlphaFoldDB" id="A0A1Y2AV78"/>
<dbReference type="Proteomes" id="UP000193986">
    <property type="component" value="Unassembled WGS sequence"/>
</dbReference>
<keyword evidence="5" id="KW-1185">Reference proteome</keyword>
<dbReference type="PROSITE" id="PS50082">
    <property type="entry name" value="WD_REPEATS_2"/>
    <property type="match status" value="1"/>
</dbReference>
<organism evidence="4 5">
    <name type="scientific">Naematelia encephala</name>
    <dbReference type="NCBI Taxonomy" id="71784"/>
    <lineage>
        <taxon>Eukaryota</taxon>
        <taxon>Fungi</taxon>
        <taxon>Dikarya</taxon>
        <taxon>Basidiomycota</taxon>
        <taxon>Agaricomycotina</taxon>
        <taxon>Tremellomycetes</taxon>
        <taxon>Tremellales</taxon>
        <taxon>Naemateliaceae</taxon>
        <taxon>Naematelia</taxon>
    </lineage>
</organism>
<dbReference type="PANTHER" id="PTHR44472:SF1">
    <property type="entry name" value="DDB1 AND CUL4 ASSOCIATED FACTOR 4"/>
    <property type="match status" value="1"/>
</dbReference>
<evidence type="ECO:0000313" key="4">
    <source>
        <dbReference type="EMBL" id="ORY26498.1"/>
    </source>
</evidence>
<dbReference type="InterPro" id="IPR052254">
    <property type="entry name" value="CUL4-DDB1_E3_ligase_receptor"/>
</dbReference>
<dbReference type="PANTHER" id="PTHR44472">
    <property type="entry name" value="DDB1- AND CUL4-ASSOCIATED FACTOR 4-RELATED"/>
    <property type="match status" value="1"/>
</dbReference>
<evidence type="ECO:0000256" key="1">
    <source>
        <dbReference type="ARBA" id="ARBA00022574"/>
    </source>
</evidence>
<dbReference type="InterPro" id="IPR015943">
    <property type="entry name" value="WD40/YVTN_repeat-like_dom_sf"/>
</dbReference>
<gene>
    <name evidence="4" type="ORF">BCR39DRAFT_540981</name>
</gene>
<dbReference type="InParanoid" id="A0A1Y2AV78"/>
<dbReference type="SUPFAM" id="SSF50978">
    <property type="entry name" value="WD40 repeat-like"/>
    <property type="match status" value="1"/>
</dbReference>
<keyword evidence="2" id="KW-0677">Repeat</keyword>
<dbReference type="GO" id="GO:0080008">
    <property type="term" value="C:Cul4-RING E3 ubiquitin ligase complex"/>
    <property type="evidence" value="ECO:0007669"/>
    <property type="project" value="TreeGrafter"/>
</dbReference>
<feature type="repeat" description="WD" evidence="3">
    <location>
        <begin position="342"/>
        <end position="373"/>
    </location>
</feature>
<name>A0A1Y2AV78_9TREE</name>
<dbReference type="STRING" id="71784.A0A1Y2AV78"/>
<evidence type="ECO:0000256" key="2">
    <source>
        <dbReference type="ARBA" id="ARBA00022737"/>
    </source>
</evidence>
<dbReference type="SMART" id="SM00320">
    <property type="entry name" value="WD40"/>
    <property type="match status" value="1"/>
</dbReference>
<dbReference type="Gene3D" id="2.130.10.10">
    <property type="entry name" value="YVTN repeat-like/Quinoprotein amine dehydrogenase"/>
    <property type="match status" value="1"/>
</dbReference>
<evidence type="ECO:0000256" key="3">
    <source>
        <dbReference type="PROSITE-ProRule" id="PRU00221"/>
    </source>
</evidence>
<proteinExistence type="predicted"/>
<evidence type="ECO:0000313" key="5">
    <source>
        <dbReference type="Proteomes" id="UP000193986"/>
    </source>
</evidence>
<protein>
    <submittedName>
        <fullName evidence="4">Uncharacterized protein</fullName>
    </submittedName>
</protein>
<keyword evidence="1 3" id="KW-0853">WD repeat</keyword>
<dbReference type="InterPro" id="IPR001680">
    <property type="entry name" value="WD40_rpt"/>
</dbReference>
<dbReference type="InterPro" id="IPR036322">
    <property type="entry name" value="WD40_repeat_dom_sf"/>
</dbReference>
<dbReference type="OrthoDB" id="128867at2759"/>
<dbReference type="Pfam" id="PF00400">
    <property type="entry name" value="WD40"/>
    <property type="match status" value="1"/>
</dbReference>